<dbReference type="InterPro" id="IPR017969">
    <property type="entry name" value="Heavy-metal-associated_CS"/>
</dbReference>
<dbReference type="EMBL" id="MSZX01000010">
    <property type="protein sequence ID" value="OPA74736.1"/>
    <property type="molecule type" value="Genomic_DNA"/>
</dbReference>
<gene>
    <name evidence="3" type="ORF">BVG16_23575</name>
</gene>
<dbReference type="CDD" id="cd00371">
    <property type="entry name" value="HMA"/>
    <property type="match status" value="1"/>
</dbReference>
<evidence type="ECO:0000313" key="3">
    <source>
        <dbReference type="EMBL" id="OPA74736.1"/>
    </source>
</evidence>
<feature type="domain" description="HMA" evidence="2">
    <location>
        <begin position="2"/>
        <end position="68"/>
    </location>
</feature>
<keyword evidence="4" id="KW-1185">Reference proteome</keyword>
<dbReference type="PROSITE" id="PS01047">
    <property type="entry name" value="HMA_1"/>
    <property type="match status" value="1"/>
</dbReference>
<dbReference type="RefSeq" id="WP_078501651.1">
    <property type="nucleotide sequence ID" value="NZ_MSZX01000010.1"/>
</dbReference>
<dbReference type="AlphaFoldDB" id="A0A1T2X4X1"/>
<dbReference type="Pfam" id="PF00403">
    <property type="entry name" value="HMA"/>
    <property type="match status" value="1"/>
</dbReference>
<accession>A0A1T2X4X1</accession>
<sequence length="73" mass="8086">MTTVKFQLETLSCPSCVKKIESALNKQEGVKDAHVLFNSSKVKANFDETLIPIEQLEVTITKLGYSVLSKKVS</sequence>
<keyword evidence="1" id="KW-0479">Metal-binding</keyword>
<evidence type="ECO:0000259" key="2">
    <source>
        <dbReference type="PROSITE" id="PS50846"/>
    </source>
</evidence>
<comment type="caution">
    <text evidence="3">The sequence shown here is derived from an EMBL/GenBank/DDBJ whole genome shotgun (WGS) entry which is preliminary data.</text>
</comment>
<dbReference type="SUPFAM" id="SSF55008">
    <property type="entry name" value="HMA, heavy metal-associated domain"/>
    <property type="match status" value="1"/>
</dbReference>
<dbReference type="STRING" id="1324314.BVG16_23575"/>
<evidence type="ECO:0000256" key="1">
    <source>
        <dbReference type="ARBA" id="ARBA00022723"/>
    </source>
</evidence>
<dbReference type="Proteomes" id="UP000190188">
    <property type="component" value="Unassembled WGS sequence"/>
</dbReference>
<dbReference type="OrthoDB" id="2721717at2"/>
<evidence type="ECO:0000313" key="4">
    <source>
        <dbReference type="Proteomes" id="UP000190188"/>
    </source>
</evidence>
<reference evidence="3 4" key="1">
    <citation type="submission" date="2017-01" db="EMBL/GenBank/DDBJ databases">
        <title>Genome analysis of Paenibacillus selenitrireducens ES3-24.</title>
        <authorList>
            <person name="Xu D."/>
            <person name="Yao R."/>
            <person name="Zheng S."/>
        </authorList>
    </citation>
    <scope>NUCLEOTIDE SEQUENCE [LARGE SCALE GENOMIC DNA]</scope>
    <source>
        <strain evidence="3 4">ES3-24</strain>
    </source>
</reference>
<dbReference type="FunFam" id="3.30.70.100:FF:000001">
    <property type="entry name" value="ATPase copper transporting beta"/>
    <property type="match status" value="1"/>
</dbReference>
<protein>
    <submittedName>
        <fullName evidence="3">Heavy metal-binding protein</fullName>
    </submittedName>
</protein>
<dbReference type="InterPro" id="IPR036163">
    <property type="entry name" value="HMA_dom_sf"/>
</dbReference>
<dbReference type="PROSITE" id="PS50846">
    <property type="entry name" value="HMA_2"/>
    <property type="match status" value="1"/>
</dbReference>
<proteinExistence type="predicted"/>
<dbReference type="GO" id="GO:0046872">
    <property type="term" value="F:metal ion binding"/>
    <property type="evidence" value="ECO:0007669"/>
    <property type="project" value="UniProtKB-KW"/>
</dbReference>
<dbReference type="Gene3D" id="3.30.70.100">
    <property type="match status" value="1"/>
</dbReference>
<dbReference type="InterPro" id="IPR006121">
    <property type="entry name" value="HMA_dom"/>
</dbReference>
<name>A0A1T2X4X1_9BACL</name>
<organism evidence="3 4">
    <name type="scientific">Paenibacillus selenitireducens</name>
    <dbReference type="NCBI Taxonomy" id="1324314"/>
    <lineage>
        <taxon>Bacteria</taxon>
        <taxon>Bacillati</taxon>
        <taxon>Bacillota</taxon>
        <taxon>Bacilli</taxon>
        <taxon>Bacillales</taxon>
        <taxon>Paenibacillaceae</taxon>
        <taxon>Paenibacillus</taxon>
    </lineage>
</organism>